<evidence type="ECO:0000256" key="2">
    <source>
        <dbReference type="PROSITE-ProRule" id="PRU00703"/>
    </source>
</evidence>
<feature type="domain" description="CBS" evidence="3">
    <location>
        <begin position="24"/>
        <end position="83"/>
    </location>
</feature>
<protein>
    <submittedName>
        <fullName evidence="4">Serine phosphatase RsbU, regulator of sigma subunit</fullName>
    </submittedName>
</protein>
<keyword evidence="1" id="KW-0378">Hydrolase</keyword>
<dbReference type="InterPro" id="IPR036890">
    <property type="entry name" value="HATPase_C_sf"/>
</dbReference>
<keyword evidence="2" id="KW-0129">CBS domain</keyword>
<name>A0ABM9NL21_9GAMM</name>
<dbReference type="EMBL" id="OZ026884">
    <property type="protein sequence ID" value="CAL1241333.1"/>
    <property type="molecule type" value="Genomic_DNA"/>
</dbReference>
<dbReference type="PANTHER" id="PTHR43156:SF2">
    <property type="entry name" value="STAGE II SPORULATION PROTEIN E"/>
    <property type="match status" value="1"/>
</dbReference>
<dbReference type="SMART" id="SM00331">
    <property type="entry name" value="PP2C_SIG"/>
    <property type="match status" value="1"/>
</dbReference>
<dbReference type="SUPFAM" id="SSF54631">
    <property type="entry name" value="CBS-domain pair"/>
    <property type="match status" value="1"/>
</dbReference>
<dbReference type="InterPro" id="IPR046342">
    <property type="entry name" value="CBS_dom_sf"/>
</dbReference>
<dbReference type="Pfam" id="PF07228">
    <property type="entry name" value="SpoIIE"/>
    <property type="match status" value="1"/>
</dbReference>
<dbReference type="RefSeq" id="WP_348757858.1">
    <property type="nucleotide sequence ID" value="NZ_OZ026884.1"/>
</dbReference>
<evidence type="ECO:0000313" key="5">
    <source>
        <dbReference type="Proteomes" id="UP001497493"/>
    </source>
</evidence>
<dbReference type="Gene3D" id="3.30.565.10">
    <property type="entry name" value="Histidine kinase-like ATPase, C-terminal domain"/>
    <property type="match status" value="1"/>
</dbReference>
<evidence type="ECO:0000313" key="4">
    <source>
        <dbReference type="EMBL" id="CAL1241333.1"/>
    </source>
</evidence>
<reference evidence="4 5" key="1">
    <citation type="submission" date="2024-04" db="EMBL/GenBank/DDBJ databases">
        <authorList>
            <person name="Cremers G."/>
        </authorList>
    </citation>
    <scope>NUCLEOTIDE SEQUENCE [LARGE SCALE GENOMIC DNA]</scope>
    <source>
        <strain evidence="4">MeCH1-AG</strain>
    </source>
</reference>
<dbReference type="Pfam" id="PF00571">
    <property type="entry name" value="CBS"/>
    <property type="match status" value="1"/>
</dbReference>
<evidence type="ECO:0000256" key="1">
    <source>
        <dbReference type="ARBA" id="ARBA00022801"/>
    </source>
</evidence>
<evidence type="ECO:0000259" key="3">
    <source>
        <dbReference type="PROSITE" id="PS51371"/>
    </source>
</evidence>
<dbReference type="InterPro" id="IPR000644">
    <property type="entry name" value="CBS_dom"/>
</dbReference>
<dbReference type="Proteomes" id="UP001497493">
    <property type="component" value="Chromosome"/>
</dbReference>
<dbReference type="InterPro" id="IPR036457">
    <property type="entry name" value="PPM-type-like_dom_sf"/>
</dbReference>
<sequence>MSSLSSPGFSIGANEFSTPRIGDLARTVTAITPDAPVPQLLELFHRQETVLAVPLTDPEERYLGLVSRRTFMSFMSRAYTREIYTRRPIADLLKAMPELATAPVQPAPDARVDQVLMEYLACDPGMLYDALPVLAGERIVGIVAIADLMLSLSESQGKLLAAIQSLSERLKREVALAAQVQKQLLPPPETELPGVKGLATLLTSSEVGGDYYDCYSVDGRYAVLMVGDVSGHGVAAGTLVSAVHASVKLLAAAGERDPARILQRLNATLLDAAHQTLYMTFFVACLDTLTGRLAYANAGHPFPYLYRTMLGTLEMLEAGGLPLGKAESVDYAVASTELDLGDRLFLYTDGIVEEASRDGQPFGYERLEDLLGVHGGDPFEPLRDRLLEVLAEFSGRPFFEDDITFFALEYHERPLHGAEPAPDLPDFGEPSLVRLLDSWYRANDQPISPYISRQTLVFLAEGEFSDLLPRFSRDGIRRALPRHQPFLQRLGWDTLINQHHSHAAGDLSGLLAGAALWRDFRLTHSDDKSFVIAETGALLEEAGVGAEHLEAALLAVDELLENGLYAAPQNGRGAPLHPKGERRGLAQDESLSLYVGLKGDTLGLSVVDSWGTLTPAVFLDRLARHAEGEGLIAGQGGAGFYLLWRLSDYLQLRVLPHRQTQITVLFDLSRPLTTDADPGFQFLFHSEVHEITHHAPCHALHSAGTLA</sequence>
<dbReference type="InterPro" id="IPR001932">
    <property type="entry name" value="PPM-type_phosphatase-like_dom"/>
</dbReference>
<gene>
    <name evidence="4" type="ORF">MECH1_V1_2557</name>
</gene>
<dbReference type="Gene3D" id="3.60.40.10">
    <property type="entry name" value="PPM-type phosphatase domain"/>
    <property type="match status" value="1"/>
</dbReference>
<dbReference type="PANTHER" id="PTHR43156">
    <property type="entry name" value="STAGE II SPORULATION PROTEIN E-RELATED"/>
    <property type="match status" value="1"/>
</dbReference>
<dbReference type="PROSITE" id="PS51371">
    <property type="entry name" value="CBS"/>
    <property type="match status" value="1"/>
</dbReference>
<dbReference type="InterPro" id="IPR052016">
    <property type="entry name" value="Bact_Sigma-Reg"/>
</dbReference>
<dbReference type="Gene3D" id="3.10.580.10">
    <property type="entry name" value="CBS-domain"/>
    <property type="match status" value="1"/>
</dbReference>
<organism evidence="4 5">
    <name type="scientific">Candidatus Methylocalor cossyra</name>
    <dbReference type="NCBI Taxonomy" id="3108543"/>
    <lineage>
        <taxon>Bacteria</taxon>
        <taxon>Pseudomonadati</taxon>
        <taxon>Pseudomonadota</taxon>
        <taxon>Gammaproteobacteria</taxon>
        <taxon>Methylococcales</taxon>
        <taxon>Methylococcaceae</taxon>
        <taxon>Candidatus Methylocalor</taxon>
    </lineage>
</organism>
<accession>A0ABM9NL21</accession>
<proteinExistence type="predicted"/>
<keyword evidence="5" id="KW-1185">Reference proteome</keyword>
<dbReference type="SUPFAM" id="SSF81606">
    <property type="entry name" value="PP2C-like"/>
    <property type="match status" value="1"/>
</dbReference>